<dbReference type="Proteomes" id="UP000593568">
    <property type="component" value="Unassembled WGS sequence"/>
</dbReference>
<comment type="caution">
    <text evidence="3">The sequence shown here is derived from an EMBL/GenBank/DDBJ whole genome shotgun (WGS) entry which is preliminary data.</text>
</comment>
<evidence type="ECO:0000313" key="3">
    <source>
        <dbReference type="EMBL" id="MBA0785297.1"/>
    </source>
</evidence>
<gene>
    <name evidence="3" type="ORF">Gotri_028204</name>
</gene>
<dbReference type="InterPro" id="IPR019557">
    <property type="entry name" value="AminoTfrase-like_pln_mobile"/>
</dbReference>
<dbReference type="Pfam" id="PF10536">
    <property type="entry name" value="PMD"/>
    <property type="match status" value="1"/>
</dbReference>
<feature type="domain" description="Aminotransferase-like plant mobile" evidence="2">
    <location>
        <begin position="5"/>
        <end position="89"/>
    </location>
</feature>
<protein>
    <recommendedName>
        <fullName evidence="2">Aminotransferase-like plant mobile domain-containing protein</fullName>
    </recommendedName>
</protein>
<reference evidence="3 4" key="1">
    <citation type="journal article" date="2019" name="Genome Biol. Evol.">
        <title>Insights into the evolution of the New World diploid cottons (Gossypium, subgenus Houzingenia) based on genome sequencing.</title>
        <authorList>
            <person name="Grover C.E."/>
            <person name="Arick M.A. 2nd"/>
            <person name="Thrash A."/>
            <person name="Conover J.L."/>
            <person name="Sanders W.S."/>
            <person name="Peterson D.G."/>
            <person name="Frelichowski J.E."/>
            <person name="Scheffler J.A."/>
            <person name="Scheffler B.E."/>
            <person name="Wendel J.F."/>
        </authorList>
    </citation>
    <scope>NUCLEOTIDE SEQUENCE [LARGE SCALE GENOMIC DNA]</scope>
    <source>
        <strain evidence="3">8</strain>
        <tissue evidence="3">Leaf</tissue>
    </source>
</reference>
<evidence type="ECO:0000259" key="2">
    <source>
        <dbReference type="Pfam" id="PF10536"/>
    </source>
</evidence>
<feature type="region of interest" description="Disordered" evidence="1">
    <location>
        <begin position="98"/>
        <end position="239"/>
    </location>
</feature>
<name>A0A7J9FJ77_9ROSI</name>
<feature type="compositionally biased region" description="Polar residues" evidence="1">
    <location>
        <begin position="105"/>
        <end position="120"/>
    </location>
</feature>
<dbReference type="EMBL" id="JABEZW010218314">
    <property type="protein sequence ID" value="MBA0785297.1"/>
    <property type="molecule type" value="Genomic_DNA"/>
</dbReference>
<evidence type="ECO:0000313" key="4">
    <source>
        <dbReference type="Proteomes" id="UP000593568"/>
    </source>
</evidence>
<dbReference type="AlphaFoldDB" id="A0A7J9FJ77"/>
<proteinExistence type="predicted"/>
<feature type="compositionally biased region" description="Low complexity" evidence="1">
    <location>
        <begin position="149"/>
        <end position="168"/>
    </location>
</feature>
<evidence type="ECO:0000256" key="1">
    <source>
        <dbReference type="SAM" id="MobiDB-lite"/>
    </source>
</evidence>
<sequence length="239" mass="26901">MLKIYLIRWNHPASYAGLPSSLEDIRLILDQQSEAQFQWTPYEDPTIRAIIPDEYFQNPNAWHAKVALVNYTTVEMHQSDRVLRIHGKPYLLSAEERERQLRVQRPSNSTDTVTLPSSSTDDTHGTAFSDDARYSGPPMYRPESHEGSQEGPSGSSSFYQSPSPYGYQTTSPLVIQTPPQSLFYQGGSFSQHRQPDTLPKKAKSPLEQPQPLPEAGQRRNPARNHRRPPCGTESGGHGD</sequence>
<organism evidence="3 4">
    <name type="scientific">Gossypium trilobum</name>
    <dbReference type="NCBI Taxonomy" id="34281"/>
    <lineage>
        <taxon>Eukaryota</taxon>
        <taxon>Viridiplantae</taxon>
        <taxon>Streptophyta</taxon>
        <taxon>Embryophyta</taxon>
        <taxon>Tracheophyta</taxon>
        <taxon>Spermatophyta</taxon>
        <taxon>Magnoliopsida</taxon>
        <taxon>eudicotyledons</taxon>
        <taxon>Gunneridae</taxon>
        <taxon>Pentapetalae</taxon>
        <taxon>rosids</taxon>
        <taxon>malvids</taxon>
        <taxon>Malvales</taxon>
        <taxon>Malvaceae</taxon>
        <taxon>Malvoideae</taxon>
        <taxon>Gossypium</taxon>
    </lineage>
</organism>
<keyword evidence="4" id="KW-1185">Reference proteome</keyword>
<accession>A0A7J9FJ77</accession>
<feature type="compositionally biased region" description="Polar residues" evidence="1">
    <location>
        <begin position="169"/>
        <end position="192"/>
    </location>
</feature>